<evidence type="ECO:0000256" key="2">
    <source>
        <dbReference type="ARBA" id="ARBA00008936"/>
    </source>
</evidence>
<proteinExistence type="inferred from homology"/>
<keyword evidence="8" id="KW-0472">Membrane</keyword>
<dbReference type="Gene3D" id="3.40.50.12240">
    <property type="match status" value="1"/>
</dbReference>
<evidence type="ECO:0000313" key="14">
    <source>
        <dbReference type="Proteomes" id="UP000031737"/>
    </source>
</evidence>
<dbReference type="SUPFAM" id="SSF47917">
    <property type="entry name" value="C-terminal domain of alpha and beta subunits of F1 ATP synthase"/>
    <property type="match status" value="1"/>
</dbReference>
<evidence type="ECO:0000259" key="12">
    <source>
        <dbReference type="Pfam" id="PF00306"/>
    </source>
</evidence>
<feature type="domain" description="ATP synthase alpha subunit C-terminal" evidence="12">
    <location>
        <begin position="416"/>
        <end position="501"/>
    </location>
</feature>
<dbReference type="InterPro" id="IPR027417">
    <property type="entry name" value="P-loop_NTPase"/>
</dbReference>
<dbReference type="SUPFAM" id="SSF52540">
    <property type="entry name" value="P-loop containing nucleoside triphosphate hydrolases"/>
    <property type="match status" value="1"/>
</dbReference>
<dbReference type="GO" id="GO:0045259">
    <property type="term" value="C:proton-transporting ATP synthase complex"/>
    <property type="evidence" value="ECO:0007669"/>
    <property type="project" value="UniProtKB-KW"/>
</dbReference>
<evidence type="ECO:0000256" key="6">
    <source>
        <dbReference type="ARBA" id="ARBA00022840"/>
    </source>
</evidence>
<dbReference type="InterPro" id="IPR033732">
    <property type="entry name" value="ATP_synth_F1_a_nt-bd_dom"/>
</dbReference>
<dbReference type="OrthoDB" id="242110at2759"/>
<keyword evidence="14" id="KW-1185">Reference proteome</keyword>
<keyword evidence="3" id="KW-0813">Transport</keyword>
<evidence type="ECO:0000313" key="13">
    <source>
        <dbReference type="EMBL" id="ESL05625.1"/>
    </source>
</evidence>
<evidence type="ECO:0000256" key="9">
    <source>
        <dbReference type="ARBA" id="ARBA00023196"/>
    </source>
</evidence>
<protein>
    <submittedName>
        <fullName evidence="13">F-type H+-transporting ATPase subunit alpha</fullName>
    </submittedName>
</protein>
<dbReference type="GO" id="GO:0046933">
    <property type="term" value="F:proton-transporting ATP synthase activity, rotational mechanism"/>
    <property type="evidence" value="ECO:0007669"/>
    <property type="project" value="InterPro"/>
</dbReference>
<dbReference type="FunFam" id="3.40.50.12240:FF:000004">
    <property type="entry name" value="F-type H+-transporting ATPase subunit alpha"/>
    <property type="match status" value="1"/>
</dbReference>
<name>A0A061IUB5_TRYRA</name>
<keyword evidence="4" id="KW-0547">Nucleotide-binding</keyword>
<evidence type="ECO:0000256" key="7">
    <source>
        <dbReference type="ARBA" id="ARBA00023065"/>
    </source>
</evidence>
<comment type="similarity">
    <text evidence="2">Belongs to the ATPase alpha/beta chains family.</text>
</comment>
<dbReference type="VEuPathDB" id="TriTrypDB:TRSC58_06719"/>
<organism evidence="13 14">
    <name type="scientific">Trypanosoma rangeli SC58</name>
    <dbReference type="NCBI Taxonomy" id="429131"/>
    <lineage>
        <taxon>Eukaryota</taxon>
        <taxon>Discoba</taxon>
        <taxon>Euglenozoa</taxon>
        <taxon>Kinetoplastea</taxon>
        <taxon>Metakinetoplastina</taxon>
        <taxon>Trypanosomatida</taxon>
        <taxon>Trypanosomatidae</taxon>
        <taxon>Trypanosoma</taxon>
        <taxon>Herpetosoma</taxon>
    </lineage>
</organism>
<dbReference type="PROSITE" id="PS00152">
    <property type="entry name" value="ATPASE_ALPHA_BETA"/>
    <property type="match status" value="1"/>
</dbReference>
<keyword evidence="5" id="KW-0375">Hydrogen ion transport</keyword>
<dbReference type="InterPro" id="IPR000793">
    <property type="entry name" value="ATP_synth_asu_C"/>
</dbReference>
<feature type="domain" description="ATPase F1/V1/A1 complex alpha/beta subunit nucleotide-binding" evidence="11">
    <location>
        <begin position="186"/>
        <end position="409"/>
    </location>
</feature>
<dbReference type="AlphaFoldDB" id="A0A061IUB5"/>
<gene>
    <name evidence="13" type="ORF">TRSC58_06719</name>
</gene>
<dbReference type="Pfam" id="PF00006">
    <property type="entry name" value="ATP-synt_ab"/>
    <property type="match status" value="1"/>
</dbReference>
<evidence type="ECO:0000259" key="11">
    <source>
        <dbReference type="Pfam" id="PF00006"/>
    </source>
</evidence>
<evidence type="ECO:0000256" key="8">
    <source>
        <dbReference type="ARBA" id="ARBA00023136"/>
    </source>
</evidence>
<dbReference type="PANTHER" id="PTHR48082">
    <property type="entry name" value="ATP SYNTHASE SUBUNIT ALPHA, MITOCHONDRIAL"/>
    <property type="match status" value="1"/>
</dbReference>
<keyword evidence="6" id="KW-0067">ATP-binding</keyword>
<dbReference type="GO" id="GO:0043531">
    <property type="term" value="F:ADP binding"/>
    <property type="evidence" value="ECO:0007669"/>
    <property type="project" value="TreeGrafter"/>
</dbReference>
<dbReference type="CDD" id="cd01132">
    <property type="entry name" value="F1-ATPase_alpha_CD"/>
    <property type="match status" value="1"/>
</dbReference>
<dbReference type="Proteomes" id="UP000031737">
    <property type="component" value="Unassembled WGS sequence"/>
</dbReference>
<evidence type="ECO:0000256" key="3">
    <source>
        <dbReference type="ARBA" id="ARBA00022448"/>
    </source>
</evidence>
<dbReference type="InterPro" id="IPR020003">
    <property type="entry name" value="ATPase_a/bsu_AS"/>
</dbReference>
<dbReference type="FunFam" id="3.40.50.300:FF:000002">
    <property type="entry name" value="ATP synthase subunit alpha"/>
    <property type="match status" value="1"/>
</dbReference>
<evidence type="ECO:0000256" key="4">
    <source>
        <dbReference type="ARBA" id="ARBA00022741"/>
    </source>
</evidence>
<evidence type="ECO:0000256" key="10">
    <source>
        <dbReference type="ARBA" id="ARBA00023310"/>
    </source>
</evidence>
<comment type="subcellular location">
    <subcellularLocation>
        <location evidence="1">Membrane</location>
    </subcellularLocation>
</comment>
<dbReference type="Pfam" id="PF00306">
    <property type="entry name" value="ATP-synt_ab_C"/>
    <property type="match status" value="1"/>
</dbReference>
<dbReference type="InterPro" id="IPR005294">
    <property type="entry name" value="ATP_synth_F1_asu"/>
</dbReference>
<comment type="caution">
    <text evidence="13">The sequence shown here is derived from an EMBL/GenBank/DDBJ whole genome shotgun (WGS) entry which is preliminary data.</text>
</comment>
<dbReference type="PANTHER" id="PTHR48082:SF2">
    <property type="entry name" value="ATP SYNTHASE SUBUNIT ALPHA, MITOCHONDRIAL"/>
    <property type="match status" value="1"/>
</dbReference>
<keyword evidence="9" id="KW-0139">CF(1)</keyword>
<dbReference type="InterPro" id="IPR000194">
    <property type="entry name" value="ATPase_F1/V1/A1_a/bsu_nucl-bd"/>
</dbReference>
<keyword evidence="7" id="KW-0406">Ion transport</keyword>
<evidence type="ECO:0000256" key="1">
    <source>
        <dbReference type="ARBA" id="ARBA00004370"/>
    </source>
</evidence>
<evidence type="ECO:0000256" key="5">
    <source>
        <dbReference type="ARBA" id="ARBA00022781"/>
    </source>
</evidence>
<keyword evidence="10" id="KW-0066">ATP synthesis</keyword>
<dbReference type="GO" id="GO:0005524">
    <property type="term" value="F:ATP binding"/>
    <property type="evidence" value="ECO:0007669"/>
    <property type="project" value="UniProtKB-KW"/>
</dbReference>
<sequence>MRRFVSKFAAALPARLASTAPPAGDSKAAAPVAAAASAAAGKKSFFKATEMIGYVHSIDGTIATLIPAPGNPGVAYNTIIQIQVNPTTFAAGLVFNLEKDGRIGIILMDNITEVQSGQKVMATGQLLHIPVGAGVLGKVVNPLGHEVPVGLFTRSRSLLEQTVGKVDAGAPNIVSRSPVNYNLLTGFKAVDTMIPIGRGQRELIVGDRQTGKTSIAVSTIINQVRINQQILSKNAVISIYVSIGQRCSNVARIHRLLQSYGALKYTTVMAATAAEPAGLQYLAPYAGVTMGEYFMNRGRHCLCVYDDLSKQAVAYRQISLLLRRPPGREAYPGDVFYLHSRLLERAAMLSPGKGGGSVTALPIVETLSNDVTAYIVTNVISITDGQIYLDTKLFTGGQRPAVNIGLSVSRVGSSAQNVAMKGVAGKLKGILAEYRKLAADSVGGQQVQTIPMIRGARFVALFNQKQPSYFMSAIVSLYACLNGFLDDVKVHYVKFYEYLLVHKDLSIMYGAAKNKFFYMYVQELNYLIRFFTLNSPILNGELEEMLKQHTQLFLQHYQSKMNAIKSRKGGEGARRTCCTPASVL</sequence>
<dbReference type="EMBL" id="AUPL01006719">
    <property type="protein sequence ID" value="ESL05625.1"/>
    <property type="molecule type" value="Genomic_DNA"/>
</dbReference>
<reference evidence="13 14" key="1">
    <citation type="submission" date="2013-07" db="EMBL/GenBank/DDBJ databases">
        <authorList>
            <person name="Stoco P.H."/>
            <person name="Wagner G."/>
            <person name="Gerber A."/>
            <person name="Zaha A."/>
            <person name="Thompson C."/>
            <person name="Bartholomeu D.C."/>
            <person name="Luckemeyer D.D."/>
            <person name="Bahia D."/>
            <person name="Loreto E."/>
            <person name="Prestes E.B."/>
            <person name="Lima F.M."/>
            <person name="Rodrigues-Luiz G."/>
            <person name="Vallejo G.A."/>
            <person name="Filho J.F."/>
            <person name="Monteiro K.M."/>
            <person name="Tyler K.M."/>
            <person name="de Almeida L.G."/>
            <person name="Ortiz M.F."/>
            <person name="Siervo M.A."/>
            <person name="de Moraes M.H."/>
            <person name="Cunha O.L."/>
            <person name="Mendonca-Neto R."/>
            <person name="Silva R."/>
            <person name="Teixeira S.M."/>
            <person name="Murta S.M."/>
            <person name="Sincero T.C."/>
            <person name="Mendes T.A."/>
            <person name="Urmenyi T.P."/>
            <person name="Silva V.G."/>
            <person name="da Rocha W.D."/>
            <person name="Andersson B."/>
            <person name="Romanha A.J."/>
            <person name="Steindel M."/>
            <person name="de Vasconcelos A.T."/>
            <person name="Grisard E.C."/>
        </authorList>
    </citation>
    <scope>NUCLEOTIDE SEQUENCE [LARGE SCALE GENOMIC DNA]</scope>
    <source>
        <strain evidence="13 14">SC58</strain>
    </source>
</reference>
<accession>A0A061IUB5</accession>
<dbReference type="NCBIfam" id="TIGR00962">
    <property type="entry name" value="atpA"/>
    <property type="match status" value="1"/>
</dbReference>